<dbReference type="HAMAP" id="MF_01384">
    <property type="entry name" value="UreD"/>
    <property type="match status" value="1"/>
</dbReference>
<reference evidence="4 5" key="1">
    <citation type="submission" date="2023-03" db="EMBL/GenBank/DDBJ databases">
        <title>Paludisphaera mucosa sp. nov. a novel planctomycete from northern fen.</title>
        <authorList>
            <person name="Ivanova A."/>
        </authorList>
    </citation>
    <scope>NUCLEOTIDE SEQUENCE [LARGE SCALE GENOMIC DNA]</scope>
    <source>
        <strain evidence="4 5">Pla2</strain>
    </source>
</reference>
<keyword evidence="2" id="KW-0143">Chaperone</keyword>
<dbReference type="PANTHER" id="PTHR33643:SF1">
    <property type="entry name" value="UREASE ACCESSORY PROTEIN D"/>
    <property type="match status" value="1"/>
</dbReference>
<evidence type="ECO:0000313" key="4">
    <source>
        <dbReference type="EMBL" id="MDG3002838.1"/>
    </source>
</evidence>
<dbReference type="Proteomes" id="UP001216907">
    <property type="component" value="Unassembled WGS sequence"/>
</dbReference>
<dbReference type="InterPro" id="IPR002669">
    <property type="entry name" value="UreD"/>
</dbReference>
<evidence type="ECO:0000256" key="3">
    <source>
        <dbReference type="SAM" id="MobiDB-lite"/>
    </source>
</evidence>
<name>A0ABT6F5H7_9BACT</name>
<evidence type="ECO:0000256" key="2">
    <source>
        <dbReference type="ARBA" id="ARBA00023186"/>
    </source>
</evidence>
<protein>
    <submittedName>
        <fullName evidence="4">Urease accessory protein UreD</fullName>
    </submittedName>
</protein>
<dbReference type="RefSeq" id="WP_277859201.1">
    <property type="nucleotide sequence ID" value="NZ_JARRAG010000001.1"/>
</dbReference>
<gene>
    <name evidence="4" type="ORF">PZE19_03580</name>
</gene>
<proteinExistence type="inferred from homology"/>
<comment type="caution">
    <text evidence="4">The sequence shown here is derived from an EMBL/GenBank/DDBJ whole genome shotgun (WGS) entry which is preliminary data.</text>
</comment>
<comment type="similarity">
    <text evidence="1">Belongs to the UreD family.</text>
</comment>
<evidence type="ECO:0000256" key="1">
    <source>
        <dbReference type="ARBA" id="ARBA00007177"/>
    </source>
</evidence>
<keyword evidence="5" id="KW-1185">Reference proteome</keyword>
<dbReference type="PANTHER" id="PTHR33643">
    <property type="entry name" value="UREASE ACCESSORY PROTEIN D"/>
    <property type="match status" value="1"/>
</dbReference>
<accession>A0ABT6F5H7</accession>
<dbReference type="Pfam" id="PF01774">
    <property type="entry name" value="UreD"/>
    <property type="match status" value="1"/>
</dbReference>
<sequence>MGARATRITRDEFLTPPEFLDAVSTGNPAARVGGARIELVRVGEETRMGTCYQQIPLRVFPPFALESRSVALLYLINLTAGLMDGDAHLIEITAREGVDAVVTGQSATRIHPALTAHAAQQWAATVEDDACLVVLPGPAIPFRGARYHQLGRVELAPRARLIWGDVWLAGRYDRGALSERFQFERIVQDLEIRRSGRLIYRDRFRWDGPWTEEEARWYFGGHLATASLFLGGLPPQPDELPPPAPGVLRSVFPLGDDATCVRWCGTPSAVTADMARVALLMAASWRQGPGSPPWLLDSNELSPNHWFSTPIAPDAASGATPVDGQARAGVRT</sequence>
<feature type="region of interest" description="Disordered" evidence="3">
    <location>
        <begin position="312"/>
        <end position="332"/>
    </location>
</feature>
<dbReference type="EMBL" id="JARRAG010000001">
    <property type="protein sequence ID" value="MDG3002838.1"/>
    <property type="molecule type" value="Genomic_DNA"/>
</dbReference>
<evidence type="ECO:0000313" key="5">
    <source>
        <dbReference type="Proteomes" id="UP001216907"/>
    </source>
</evidence>
<organism evidence="4 5">
    <name type="scientific">Paludisphaera mucosa</name>
    <dbReference type="NCBI Taxonomy" id="3030827"/>
    <lineage>
        <taxon>Bacteria</taxon>
        <taxon>Pseudomonadati</taxon>
        <taxon>Planctomycetota</taxon>
        <taxon>Planctomycetia</taxon>
        <taxon>Isosphaerales</taxon>
        <taxon>Isosphaeraceae</taxon>
        <taxon>Paludisphaera</taxon>
    </lineage>
</organism>